<dbReference type="Gene3D" id="3.40.50.720">
    <property type="entry name" value="NAD(P)-binding Rossmann-like Domain"/>
    <property type="match status" value="1"/>
</dbReference>
<dbReference type="SUPFAM" id="SSF51735">
    <property type="entry name" value="NAD(P)-binding Rossmann-fold domains"/>
    <property type="match status" value="1"/>
</dbReference>
<dbReference type="InterPro" id="IPR002225">
    <property type="entry name" value="3Beta_OHSteriod_DH/Estase"/>
</dbReference>
<dbReference type="GO" id="GO:0006694">
    <property type="term" value="P:steroid biosynthetic process"/>
    <property type="evidence" value="ECO:0007669"/>
    <property type="project" value="InterPro"/>
</dbReference>
<name>A0A8J5LD51_ZINOF</name>
<keyword evidence="5" id="KW-1185">Reference proteome</keyword>
<dbReference type="PANTHER" id="PTHR10366">
    <property type="entry name" value="NAD DEPENDENT EPIMERASE/DEHYDRATASE"/>
    <property type="match status" value="1"/>
</dbReference>
<dbReference type="EMBL" id="JACMSC010000004">
    <property type="protein sequence ID" value="KAG6523918.1"/>
    <property type="molecule type" value="Genomic_DNA"/>
</dbReference>
<keyword evidence="1 2" id="KW-0560">Oxidoreductase</keyword>
<evidence type="ECO:0000256" key="1">
    <source>
        <dbReference type="ARBA" id="ARBA00023002"/>
    </source>
</evidence>
<dbReference type="Pfam" id="PF01073">
    <property type="entry name" value="3Beta_HSD"/>
    <property type="match status" value="1"/>
</dbReference>
<evidence type="ECO:0000313" key="4">
    <source>
        <dbReference type="EMBL" id="KAG6523918.1"/>
    </source>
</evidence>
<gene>
    <name evidence="4" type="ORF">ZIOFF_013806</name>
</gene>
<sequence>MSASPINPNTHKCLTCIGAKFFLSTGDLTEGKTRLDFLAPVRTQSELLDQKEIHKTRYLYLTTVFVAPQPSTSCSSSPLVGGDKDPATALGHGEVGWWNLGQRCERKLDTSGLALVAAERGRDSCCRRGGVGWRLGHGLTPGLPVKRDRLSALGQRGREVVEIEHCRRRRGRQSDLSMSNVGSYFHFFVVDLSMGSFDKYDMQIFIGDEAETAHLRSLPSPSNCLCLFQIDLLDPDSILAAIRDVSGLFHLASPCIITCVQDPQRELLDPAVTGTLNVLRATKESGVRWVVITSLTSTIVPSPGWPADRVKNESCWTDLDYCR</sequence>
<dbReference type="PANTHER" id="PTHR10366:SF369">
    <property type="entry name" value="CINNAMOYL-COA REDUCTASE-LIKE PROTEIN"/>
    <property type="match status" value="1"/>
</dbReference>
<evidence type="ECO:0000313" key="5">
    <source>
        <dbReference type="Proteomes" id="UP000734854"/>
    </source>
</evidence>
<evidence type="ECO:0000256" key="2">
    <source>
        <dbReference type="RuleBase" id="RU004475"/>
    </source>
</evidence>
<organism evidence="4 5">
    <name type="scientific">Zingiber officinale</name>
    <name type="common">Ginger</name>
    <name type="synonym">Amomum zingiber</name>
    <dbReference type="NCBI Taxonomy" id="94328"/>
    <lineage>
        <taxon>Eukaryota</taxon>
        <taxon>Viridiplantae</taxon>
        <taxon>Streptophyta</taxon>
        <taxon>Embryophyta</taxon>
        <taxon>Tracheophyta</taxon>
        <taxon>Spermatophyta</taxon>
        <taxon>Magnoliopsida</taxon>
        <taxon>Liliopsida</taxon>
        <taxon>Zingiberales</taxon>
        <taxon>Zingiberaceae</taxon>
        <taxon>Zingiber</taxon>
    </lineage>
</organism>
<comment type="similarity">
    <text evidence="2">Belongs to the 3-beta-HSD family.</text>
</comment>
<dbReference type="GO" id="GO:0016616">
    <property type="term" value="F:oxidoreductase activity, acting on the CH-OH group of donors, NAD or NADP as acceptor"/>
    <property type="evidence" value="ECO:0007669"/>
    <property type="project" value="InterPro"/>
</dbReference>
<dbReference type="InterPro" id="IPR036291">
    <property type="entry name" value="NAD(P)-bd_dom_sf"/>
</dbReference>
<protein>
    <recommendedName>
        <fullName evidence="3">3-beta hydroxysteroid dehydrogenase/isomerase domain-containing protein</fullName>
    </recommendedName>
</protein>
<dbReference type="Proteomes" id="UP000734854">
    <property type="component" value="Unassembled WGS sequence"/>
</dbReference>
<dbReference type="AlphaFoldDB" id="A0A8J5LD51"/>
<dbReference type="InterPro" id="IPR050425">
    <property type="entry name" value="NAD(P)_dehydrat-like"/>
</dbReference>
<proteinExistence type="inferred from homology"/>
<accession>A0A8J5LD51</accession>
<reference evidence="4 5" key="1">
    <citation type="submission" date="2020-08" db="EMBL/GenBank/DDBJ databases">
        <title>Plant Genome Project.</title>
        <authorList>
            <person name="Zhang R.-G."/>
        </authorList>
    </citation>
    <scope>NUCLEOTIDE SEQUENCE [LARGE SCALE GENOMIC DNA]</scope>
    <source>
        <tissue evidence="4">Rhizome</tissue>
    </source>
</reference>
<comment type="caution">
    <text evidence="4">The sequence shown here is derived from an EMBL/GenBank/DDBJ whole genome shotgun (WGS) entry which is preliminary data.</text>
</comment>
<feature type="domain" description="3-beta hydroxysteroid dehydrogenase/isomerase" evidence="3">
    <location>
        <begin position="204"/>
        <end position="301"/>
    </location>
</feature>
<evidence type="ECO:0000259" key="3">
    <source>
        <dbReference type="Pfam" id="PF01073"/>
    </source>
</evidence>